<dbReference type="InterPro" id="IPR003593">
    <property type="entry name" value="AAA+_ATPase"/>
</dbReference>
<keyword evidence="5" id="KW-1185">Reference proteome</keyword>
<proteinExistence type="predicted"/>
<dbReference type="SUPFAM" id="SSF52540">
    <property type="entry name" value="P-loop containing nucleoside triphosphate hydrolases"/>
    <property type="match status" value="2"/>
</dbReference>
<dbReference type="InterPro" id="IPR003439">
    <property type="entry name" value="ABC_transporter-like_ATP-bd"/>
</dbReference>
<dbReference type="PANTHER" id="PTHR43514:SF4">
    <property type="entry name" value="ABC TRANSPORTER I FAMILY MEMBER 10"/>
    <property type="match status" value="1"/>
</dbReference>
<evidence type="ECO:0000313" key="4">
    <source>
        <dbReference type="EMBL" id="SCU99864.1"/>
    </source>
</evidence>
<evidence type="ECO:0000313" key="5">
    <source>
        <dbReference type="Proteomes" id="UP000189911"/>
    </source>
</evidence>
<dbReference type="EMBL" id="LT598452">
    <property type="protein sequence ID" value="SCU99864.1"/>
    <property type="molecule type" value="Genomic_DNA"/>
</dbReference>
<dbReference type="InterPro" id="IPR050334">
    <property type="entry name" value="Molybdenum_import_ModC"/>
</dbReference>
<dbReference type="Proteomes" id="UP000189911">
    <property type="component" value="Chromosome F"/>
</dbReference>
<gene>
    <name evidence="4" type="ORF">LANO_0F04060G</name>
</gene>
<dbReference type="AlphaFoldDB" id="A0A1G4K7E7"/>
<reference evidence="5" key="1">
    <citation type="submission" date="2016-03" db="EMBL/GenBank/DDBJ databases">
        <authorList>
            <person name="Devillers Hugo."/>
        </authorList>
    </citation>
    <scope>NUCLEOTIDE SEQUENCE [LARGE SCALE GENOMIC DNA]</scope>
</reference>
<feature type="domain" description="ABC transporter" evidence="3">
    <location>
        <begin position="6"/>
        <end position="254"/>
    </location>
</feature>
<sequence>MSSYVLRIKDALFKSSLQKSAAPVFPDPIKHFQIKPHERWVIWGSQRSKFMDVLGNKFLSQPPLSLEYGLKHEALPRIECVKFTGVMPTAHISARYEYFKDDFDQTCGKFIKDNSIGSMAVKYEVSNTNRTIDLNLYAYLLRELKLQELENRWAMGLSNGQMRRARLARSLLKEPDLALIDEPFLGLDPTATNIISNFLANYSKSPIAIGLRYQDPIPEWCTHVCCVDANGIVFQGEKESVQDQIISNRKQYGLENATHESKSKYHVKDLVSFHPLAQIPRHEIVELSKGLELRGLSVSYRGEPILKDLHWNVAPNSKWHIRGDNGSGKSTLLSLLTADHPQSWNSRIVENGVPRKTGSTDYFTINKKIGMSSPELHAIFNKSRSANLSVQEALASGFNDNSSNNFLARYESLTDQQRHILEMYADYFDLFPLLNKKYRELSVSDQKLVLFVRSMLKMPEILILDEAFSAMEKNPMNKCHEFLKQWPGIVLVVSHVLDETPRCEHYIRLISPGQYEIGNVPK</sequence>
<dbReference type="InterPro" id="IPR027417">
    <property type="entry name" value="P-loop_NTPase"/>
</dbReference>
<dbReference type="OrthoDB" id="10255969at2759"/>
<protein>
    <submittedName>
        <fullName evidence="4">LANO_0F04060g1_1</fullName>
    </submittedName>
</protein>
<feature type="domain" description="ABC transporter" evidence="3">
    <location>
        <begin position="291"/>
        <end position="522"/>
    </location>
</feature>
<dbReference type="SMART" id="SM00382">
    <property type="entry name" value="AAA"/>
    <property type="match status" value="1"/>
</dbReference>
<dbReference type="GO" id="GO:0005739">
    <property type="term" value="C:mitochondrion"/>
    <property type="evidence" value="ECO:0007669"/>
    <property type="project" value="TreeGrafter"/>
</dbReference>
<keyword evidence="2" id="KW-0067">ATP-binding</keyword>
<name>A0A1G4K7E7_9SACH</name>
<dbReference type="PROSITE" id="PS50893">
    <property type="entry name" value="ABC_TRANSPORTER_2"/>
    <property type="match status" value="2"/>
</dbReference>
<dbReference type="GO" id="GO:0016887">
    <property type="term" value="F:ATP hydrolysis activity"/>
    <property type="evidence" value="ECO:0007669"/>
    <property type="project" value="InterPro"/>
</dbReference>
<keyword evidence="1" id="KW-0547">Nucleotide-binding</keyword>
<evidence type="ECO:0000256" key="2">
    <source>
        <dbReference type="ARBA" id="ARBA00022840"/>
    </source>
</evidence>
<organism evidence="4 5">
    <name type="scientific">Lachancea nothofagi CBS 11611</name>
    <dbReference type="NCBI Taxonomy" id="1266666"/>
    <lineage>
        <taxon>Eukaryota</taxon>
        <taxon>Fungi</taxon>
        <taxon>Dikarya</taxon>
        <taxon>Ascomycota</taxon>
        <taxon>Saccharomycotina</taxon>
        <taxon>Saccharomycetes</taxon>
        <taxon>Saccharomycetales</taxon>
        <taxon>Saccharomycetaceae</taxon>
        <taxon>Lachancea</taxon>
    </lineage>
</organism>
<dbReference type="PANTHER" id="PTHR43514">
    <property type="entry name" value="ABC TRANSPORTER I FAMILY MEMBER 10"/>
    <property type="match status" value="1"/>
</dbReference>
<evidence type="ECO:0000259" key="3">
    <source>
        <dbReference type="PROSITE" id="PS50893"/>
    </source>
</evidence>
<evidence type="ECO:0000256" key="1">
    <source>
        <dbReference type="ARBA" id="ARBA00022741"/>
    </source>
</evidence>
<dbReference type="GO" id="GO:0005524">
    <property type="term" value="F:ATP binding"/>
    <property type="evidence" value="ECO:0007669"/>
    <property type="project" value="UniProtKB-KW"/>
</dbReference>
<dbReference type="Gene3D" id="3.40.50.300">
    <property type="entry name" value="P-loop containing nucleotide triphosphate hydrolases"/>
    <property type="match status" value="2"/>
</dbReference>
<accession>A0A1G4K7E7</accession>
<dbReference type="Pfam" id="PF00005">
    <property type="entry name" value="ABC_tran"/>
    <property type="match status" value="2"/>
</dbReference>